<comment type="caution">
    <text evidence="5">The sequence shown here is derived from an EMBL/GenBank/DDBJ whole genome shotgun (WGS) entry which is preliminary data.</text>
</comment>
<dbReference type="EMBL" id="JAVREH010000003">
    <property type="protein sequence ID" value="MDT0260534.1"/>
    <property type="molecule type" value="Genomic_DNA"/>
</dbReference>
<evidence type="ECO:0000256" key="1">
    <source>
        <dbReference type="ARBA" id="ARBA00022763"/>
    </source>
</evidence>
<dbReference type="Proteomes" id="UP001183176">
    <property type="component" value="Unassembled WGS sequence"/>
</dbReference>
<organism evidence="5 6">
    <name type="scientific">Jatrophihabitans lederbergiae</name>
    <dbReference type="NCBI Taxonomy" id="3075547"/>
    <lineage>
        <taxon>Bacteria</taxon>
        <taxon>Bacillati</taxon>
        <taxon>Actinomycetota</taxon>
        <taxon>Actinomycetes</taxon>
        <taxon>Jatrophihabitantales</taxon>
        <taxon>Jatrophihabitantaceae</taxon>
        <taxon>Jatrophihabitans</taxon>
    </lineage>
</organism>
<feature type="domain" description="PD-(D/E)XK endonuclease-like" evidence="4">
    <location>
        <begin position="21"/>
        <end position="266"/>
    </location>
</feature>
<dbReference type="InterPro" id="IPR011604">
    <property type="entry name" value="PDDEXK-like_dom_sf"/>
</dbReference>
<keyword evidence="6" id="KW-1185">Reference proteome</keyword>
<reference evidence="6" key="1">
    <citation type="submission" date="2023-07" db="EMBL/GenBank/DDBJ databases">
        <title>30 novel species of actinomycetes from the DSMZ collection.</title>
        <authorList>
            <person name="Nouioui I."/>
        </authorList>
    </citation>
    <scope>NUCLEOTIDE SEQUENCE [LARGE SCALE GENOMIC DNA]</scope>
    <source>
        <strain evidence="6">DSM 44399</strain>
    </source>
</reference>
<gene>
    <name evidence="5" type="ORF">RM423_03920</name>
</gene>
<evidence type="ECO:0000259" key="4">
    <source>
        <dbReference type="Pfam" id="PF12705"/>
    </source>
</evidence>
<sequence length="289" mass="31689">MTAEVEQLELMALPRRLFAATPSKLAAFDCPRRYRMTYLDRPAPPRGGPWAHNSVGAAVHVALARWRRLEVEHRTPEVGASLVRRHWQSDGFAGADQSEAWRELAAEWVRAYLVDEAGRWADGAEPRGVERTVATRTSTLAISGRADRIDERDGELVIVDYKTGRSKLDSGDARGSMALALYAIAAERTLRQRCRRVELHHLPTGEVAAFDHTDESLDQHLGRAGETALDIIVATDTLAAGADADEVFAPHPGSSCGWCDFRRLCPEGSAVSQSRNSWAGLGELPGERG</sequence>
<evidence type="ECO:0000256" key="3">
    <source>
        <dbReference type="ARBA" id="ARBA00023204"/>
    </source>
</evidence>
<keyword evidence="2" id="KW-0378">Hydrolase</keyword>
<evidence type="ECO:0000313" key="6">
    <source>
        <dbReference type="Proteomes" id="UP001183176"/>
    </source>
</evidence>
<evidence type="ECO:0000256" key="2">
    <source>
        <dbReference type="ARBA" id="ARBA00022806"/>
    </source>
</evidence>
<name>A0ABU2J6B3_9ACTN</name>
<protein>
    <submittedName>
        <fullName evidence="5">PD-(D/E)XK nuclease family protein</fullName>
    </submittedName>
</protein>
<accession>A0ABU2J6B3</accession>
<dbReference type="InterPro" id="IPR011335">
    <property type="entry name" value="Restrct_endonuc-II-like"/>
</dbReference>
<dbReference type="Gene3D" id="3.90.320.10">
    <property type="match status" value="1"/>
</dbReference>
<keyword evidence="2" id="KW-0547">Nucleotide-binding</keyword>
<dbReference type="SUPFAM" id="SSF52980">
    <property type="entry name" value="Restriction endonuclease-like"/>
    <property type="match status" value="1"/>
</dbReference>
<keyword evidence="2" id="KW-0067">ATP-binding</keyword>
<dbReference type="Pfam" id="PF12705">
    <property type="entry name" value="PDDEXK_1"/>
    <property type="match status" value="1"/>
</dbReference>
<proteinExistence type="predicted"/>
<dbReference type="InterPro" id="IPR038726">
    <property type="entry name" value="PDDEXK_AddAB-type"/>
</dbReference>
<keyword evidence="1" id="KW-0227">DNA damage</keyword>
<keyword evidence="2" id="KW-0347">Helicase</keyword>
<evidence type="ECO:0000313" key="5">
    <source>
        <dbReference type="EMBL" id="MDT0260534.1"/>
    </source>
</evidence>
<keyword evidence="3" id="KW-0234">DNA repair</keyword>